<proteinExistence type="predicted"/>
<evidence type="ECO:0000259" key="6">
    <source>
        <dbReference type="PROSITE" id="PS50893"/>
    </source>
</evidence>
<keyword evidence="4" id="KW-1278">Translocase</keyword>
<protein>
    <submittedName>
        <fullName evidence="7">Iron complex transport system ATP-binding protein</fullName>
    </submittedName>
</protein>
<evidence type="ECO:0000313" key="7">
    <source>
        <dbReference type="EMBL" id="MBB6519777.1"/>
    </source>
</evidence>
<evidence type="ECO:0000256" key="1">
    <source>
        <dbReference type="ARBA" id="ARBA00022448"/>
    </source>
</evidence>
<dbReference type="InterPro" id="IPR003593">
    <property type="entry name" value="AAA+_ATPase"/>
</dbReference>
<dbReference type="InterPro" id="IPR027417">
    <property type="entry name" value="P-loop_NTPase"/>
</dbReference>
<feature type="domain" description="ABC transporter" evidence="6">
    <location>
        <begin position="15"/>
        <end position="253"/>
    </location>
</feature>
<dbReference type="CDD" id="cd03214">
    <property type="entry name" value="ABC_Iron-Siderophores_B12_Hemin"/>
    <property type="match status" value="1"/>
</dbReference>
<accession>A0A7X0JP93</accession>
<dbReference type="PROSITE" id="PS50893">
    <property type="entry name" value="ABC_TRANSPORTER_2"/>
    <property type="match status" value="1"/>
</dbReference>
<dbReference type="PANTHER" id="PTHR42794">
    <property type="entry name" value="HEMIN IMPORT ATP-BINDING PROTEIN HMUV"/>
    <property type="match status" value="1"/>
</dbReference>
<dbReference type="FunCoup" id="A0A7X0JP93">
    <property type="interactions" value="379"/>
</dbReference>
<gene>
    <name evidence="7" type="ORF">HNR48_000055</name>
</gene>
<evidence type="ECO:0000256" key="5">
    <source>
        <dbReference type="ARBA" id="ARBA00037066"/>
    </source>
</evidence>
<dbReference type="Pfam" id="PF00005">
    <property type="entry name" value="ABC_tran"/>
    <property type="match status" value="1"/>
</dbReference>
<dbReference type="SMART" id="SM00382">
    <property type="entry name" value="AAA"/>
    <property type="match status" value="1"/>
</dbReference>
<dbReference type="SUPFAM" id="SSF52540">
    <property type="entry name" value="P-loop containing nucleoside triphosphate hydrolases"/>
    <property type="match status" value="1"/>
</dbReference>
<reference evidence="7 8" key="1">
    <citation type="submission" date="2020-08" db="EMBL/GenBank/DDBJ databases">
        <title>Genomic Encyclopedia of Type Strains, Phase IV (KMG-IV): sequencing the most valuable type-strain genomes for metagenomic binning, comparative biology and taxonomic classification.</title>
        <authorList>
            <person name="Goeker M."/>
        </authorList>
    </citation>
    <scope>NUCLEOTIDE SEQUENCE [LARGE SCALE GENOMIC DNA]</scope>
    <source>
        <strain evidence="7 8">DSM 22368</strain>
    </source>
</reference>
<evidence type="ECO:0000256" key="2">
    <source>
        <dbReference type="ARBA" id="ARBA00022741"/>
    </source>
</evidence>
<comment type="caution">
    <text evidence="7">The sequence shown here is derived from an EMBL/GenBank/DDBJ whole genome shotgun (WGS) entry which is preliminary data.</text>
</comment>
<dbReference type="EMBL" id="JACHHT010000001">
    <property type="protein sequence ID" value="MBB6519777.1"/>
    <property type="molecule type" value="Genomic_DNA"/>
</dbReference>
<dbReference type="InParanoid" id="A0A7X0JP93"/>
<evidence type="ECO:0000313" key="8">
    <source>
        <dbReference type="Proteomes" id="UP000528457"/>
    </source>
</evidence>
<keyword evidence="1" id="KW-0813">Transport</keyword>
<evidence type="ECO:0000256" key="4">
    <source>
        <dbReference type="ARBA" id="ARBA00022967"/>
    </source>
</evidence>
<sequence length="269" mass="30288">MKLRFPSLDQAFACLEAREVCLSLGGQRVLKPVSFSACAGELVVIIGPNGAGKSSLLRLLAGEYSPDHGELILHEQRLAEMSLDQRAAHISVLSQHSRLNFPFTVEQVVAMGRMPFSLGYQADQEICEQAMKATDCYEFRDRTYTQLSGGEQQRCQLARVFTQSWPAEEGRPNYILLDEPNNCLDLSHQKILLDYCRKRTDDNAVVLMVLHDLNLAFQYADRILLMHEGRLYANGSPWEVVESGLLESVYGVKLHYSAHPEKNVPMVIM</sequence>
<dbReference type="RefSeq" id="WP_166853154.1">
    <property type="nucleotide sequence ID" value="NZ_JAAONY010000001.1"/>
</dbReference>
<organism evidence="7 8">
    <name type="scientific">Pseudoteredinibacter isoporae</name>
    <dbReference type="NCBI Taxonomy" id="570281"/>
    <lineage>
        <taxon>Bacteria</taxon>
        <taxon>Pseudomonadati</taxon>
        <taxon>Pseudomonadota</taxon>
        <taxon>Gammaproteobacteria</taxon>
        <taxon>Cellvibrionales</taxon>
        <taxon>Cellvibrionaceae</taxon>
        <taxon>Pseudoteredinibacter</taxon>
    </lineage>
</organism>
<name>A0A7X0JP93_9GAMM</name>
<dbReference type="NCBIfam" id="NF010068">
    <property type="entry name" value="PRK13548.1"/>
    <property type="match status" value="1"/>
</dbReference>
<keyword evidence="8" id="KW-1185">Reference proteome</keyword>
<dbReference type="PANTHER" id="PTHR42794:SF1">
    <property type="entry name" value="HEMIN IMPORT ATP-BINDING PROTEIN HMUV"/>
    <property type="match status" value="1"/>
</dbReference>
<evidence type="ECO:0000256" key="3">
    <source>
        <dbReference type="ARBA" id="ARBA00022840"/>
    </source>
</evidence>
<comment type="function">
    <text evidence="5">Part of the ABC transporter complex HmuTUV involved in hemin import. Responsible for energy coupling to the transport system.</text>
</comment>
<keyword evidence="2" id="KW-0547">Nucleotide-binding</keyword>
<dbReference type="GO" id="GO:0016887">
    <property type="term" value="F:ATP hydrolysis activity"/>
    <property type="evidence" value="ECO:0007669"/>
    <property type="project" value="InterPro"/>
</dbReference>
<keyword evidence="3 7" id="KW-0067">ATP-binding</keyword>
<dbReference type="GO" id="GO:0005524">
    <property type="term" value="F:ATP binding"/>
    <property type="evidence" value="ECO:0007669"/>
    <property type="project" value="UniProtKB-KW"/>
</dbReference>
<dbReference type="AlphaFoldDB" id="A0A7X0JP93"/>
<dbReference type="Gene3D" id="3.40.50.300">
    <property type="entry name" value="P-loop containing nucleotide triphosphate hydrolases"/>
    <property type="match status" value="1"/>
</dbReference>
<dbReference type="Proteomes" id="UP000528457">
    <property type="component" value="Unassembled WGS sequence"/>
</dbReference>
<dbReference type="InterPro" id="IPR003439">
    <property type="entry name" value="ABC_transporter-like_ATP-bd"/>
</dbReference>